<dbReference type="SUPFAM" id="SSF160387">
    <property type="entry name" value="NosL/MerB-like"/>
    <property type="match status" value="1"/>
</dbReference>
<dbReference type="AlphaFoldDB" id="A0A1D8IS85"/>
<evidence type="ECO:0000313" key="3">
    <source>
        <dbReference type="Proteomes" id="UP000095401"/>
    </source>
</evidence>
<protein>
    <submittedName>
        <fullName evidence="2">Sulfonate ABC transporter substrate-binding protein</fullName>
    </submittedName>
</protein>
<reference evidence="3" key="1">
    <citation type="submission" date="2016-09" db="EMBL/GenBank/DDBJ databases">
        <title>Acidihalobacter prosperus F5.</title>
        <authorList>
            <person name="Khaleque H.N."/>
            <person name="Ramsay J.P."/>
            <person name="Kaksonen A.H."/>
            <person name="Boxall N.J."/>
            <person name="Watkin E.L.J."/>
        </authorList>
    </citation>
    <scope>NUCLEOTIDE SEQUENCE [LARGE SCALE GENOMIC DNA]</scope>
    <source>
        <strain evidence="3">F5</strain>
    </source>
</reference>
<keyword evidence="3" id="KW-1185">Reference proteome</keyword>
<dbReference type="Gene3D" id="3.40.190.10">
    <property type="entry name" value="Periplasmic binding protein-like II"/>
    <property type="match status" value="2"/>
</dbReference>
<dbReference type="Proteomes" id="UP000095401">
    <property type="component" value="Chromosome"/>
</dbReference>
<dbReference type="PANTHER" id="PTHR30024:SF45">
    <property type="entry name" value="ABC TRANSPORTER SUBSTRATE-BINDING PROTEIN"/>
    <property type="match status" value="1"/>
</dbReference>
<proteinExistence type="predicted"/>
<gene>
    <name evidence="2" type="ORF">BI364_16785</name>
</gene>
<sequence>MLGKNEVRASLMALCAAAGVAAAPAYSKTITIGIGIQNMCTDTYQGGTIIRGLKLLPKYLPHDGKYKDVKYKIVWRNYMSGGPITNMMIAGKLAFGVMGDYPLVVNGAKFQQTRGERSLMISFTAYNLDGAGNGIVVPTKSDIYSVDQLKGKTVSVPVGSAAWGMLFNMMKEKHLPKDYFHMINQGPMVGIAAIANNKIAAHADFCPMSELMEYKGTGRMIYNGAEAGIPYLHGVVVRKSFAEKYPEVVVAYLEALIKAGQWVQDDPQHAAKMISKWTMIPKEVLYLYFSKGGYLTPDPTFKPKFIKTLAYDHKVLMKYANMPPLNFKTWAAPQYLETAYKKLGLNYETQLKTFYHPKENIHLPDEIWINGEPMHHYSNTTEMLKGYEHYEKLGKKVDATYVYDQKTGLKLFGKDAFYVMSGQSVSTFMLKNEADQYASVHAGKVLTFAEIAKAMA</sequence>
<organism evidence="2 3">
    <name type="scientific">Acidihalobacter yilgarnensis</name>
    <dbReference type="NCBI Taxonomy" id="2819280"/>
    <lineage>
        <taxon>Bacteria</taxon>
        <taxon>Pseudomonadati</taxon>
        <taxon>Pseudomonadota</taxon>
        <taxon>Gammaproteobacteria</taxon>
        <taxon>Chromatiales</taxon>
        <taxon>Ectothiorhodospiraceae</taxon>
        <taxon>Acidihalobacter</taxon>
    </lineage>
</organism>
<evidence type="ECO:0000313" key="2">
    <source>
        <dbReference type="EMBL" id="AOU99362.1"/>
    </source>
</evidence>
<feature type="domain" description="SsuA/THI5-like" evidence="1">
    <location>
        <begin position="131"/>
        <end position="270"/>
    </location>
</feature>
<dbReference type="InterPro" id="IPR015168">
    <property type="entry name" value="SsuA/THI5"/>
</dbReference>
<name>A0A1D8IS85_9GAMM</name>
<dbReference type="PANTHER" id="PTHR30024">
    <property type="entry name" value="ALIPHATIC SULFONATES-BINDING PROTEIN-RELATED"/>
    <property type="match status" value="1"/>
</dbReference>
<dbReference type="SUPFAM" id="SSF53850">
    <property type="entry name" value="Periplasmic binding protein-like II"/>
    <property type="match status" value="1"/>
</dbReference>
<dbReference type="Pfam" id="PF09084">
    <property type="entry name" value="NMT1"/>
    <property type="match status" value="1"/>
</dbReference>
<dbReference type="KEGG" id="aprs:BI364_16785"/>
<evidence type="ECO:0000259" key="1">
    <source>
        <dbReference type="Pfam" id="PF09084"/>
    </source>
</evidence>
<accession>A0A1D8IS85</accession>
<dbReference type="EMBL" id="CP017415">
    <property type="protein sequence ID" value="AOU99362.1"/>
    <property type="molecule type" value="Genomic_DNA"/>
</dbReference>